<evidence type="ECO:0000259" key="14">
    <source>
        <dbReference type="PROSITE" id="PS52015"/>
    </source>
</evidence>
<keyword evidence="9" id="KW-0653">Protein transport</keyword>
<dbReference type="PROSITE" id="PS52015">
    <property type="entry name" value="TONB_CTD"/>
    <property type="match status" value="1"/>
</dbReference>
<protein>
    <recommendedName>
        <fullName evidence="3">Protein TonB</fullName>
    </recommendedName>
</protein>
<dbReference type="EMBL" id="AWFF01000030">
    <property type="protein sequence ID" value="KCZ55507.1"/>
    <property type="molecule type" value="Genomic_DNA"/>
</dbReference>
<keyword evidence="10 13" id="KW-1133">Transmembrane helix</keyword>
<dbReference type="GO" id="GO:0055085">
    <property type="term" value="P:transmembrane transport"/>
    <property type="evidence" value="ECO:0007669"/>
    <property type="project" value="InterPro"/>
</dbReference>
<evidence type="ECO:0000256" key="8">
    <source>
        <dbReference type="ARBA" id="ARBA00022737"/>
    </source>
</evidence>
<evidence type="ECO:0000256" key="11">
    <source>
        <dbReference type="ARBA" id="ARBA00023136"/>
    </source>
</evidence>
<dbReference type="Gene3D" id="3.30.1150.10">
    <property type="match status" value="1"/>
</dbReference>
<evidence type="ECO:0000256" key="9">
    <source>
        <dbReference type="ARBA" id="ARBA00022927"/>
    </source>
</evidence>
<dbReference type="OrthoDB" id="7630804at2"/>
<comment type="similarity">
    <text evidence="2">Belongs to the TonB family.</text>
</comment>
<evidence type="ECO:0000256" key="12">
    <source>
        <dbReference type="SAM" id="MobiDB-lite"/>
    </source>
</evidence>
<feature type="domain" description="TonB C-terminal" evidence="14">
    <location>
        <begin position="118"/>
        <end position="208"/>
    </location>
</feature>
<keyword evidence="4" id="KW-0813">Transport</keyword>
<dbReference type="Pfam" id="PF03544">
    <property type="entry name" value="TonB_C"/>
    <property type="match status" value="1"/>
</dbReference>
<dbReference type="PANTHER" id="PTHR33446:SF8">
    <property type="entry name" value="PROTEIN TONB"/>
    <property type="match status" value="1"/>
</dbReference>
<dbReference type="SUPFAM" id="SSF74653">
    <property type="entry name" value="TolA/TonB C-terminal domain"/>
    <property type="match status" value="1"/>
</dbReference>
<comment type="subcellular location">
    <subcellularLocation>
        <location evidence="1">Cell inner membrane</location>
        <topology evidence="1">Single-pass membrane protein</topology>
        <orientation evidence="1">Periplasmic side</orientation>
    </subcellularLocation>
</comment>
<evidence type="ECO:0000256" key="2">
    <source>
        <dbReference type="ARBA" id="ARBA00006555"/>
    </source>
</evidence>
<dbReference type="GO" id="GO:0098797">
    <property type="term" value="C:plasma membrane protein complex"/>
    <property type="evidence" value="ECO:0007669"/>
    <property type="project" value="TreeGrafter"/>
</dbReference>
<dbReference type="RefSeq" id="WP_034794245.1">
    <property type="nucleotide sequence ID" value="NZ_AWFF01000030.1"/>
</dbReference>
<feature type="transmembrane region" description="Helical" evidence="13">
    <location>
        <begin position="6"/>
        <end position="31"/>
    </location>
</feature>
<accession>A0A062UB26</accession>
<dbReference type="eggNOG" id="COG0810">
    <property type="taxonomic scope" value="Bacteria"/>
</dbReference>
<evidence type="ECO:0000256" key="10">
    <source>
        <dbReference type="ARBA" id="ARBA00022989"/>
    </source>
</evidence>
<dbReference type="InterPro" id="IPR051045">
    <property type="entry name" value="TonB-dependent_transducer"/>
</dbReference>
<dbReference type="GO" id="GO:0015031">
    <property type="term" value="P:protein transport"/>
    <property type="evidence" value="ECO:0007669"/>
    <property type="project" value="UniProtKB-KW"/>
</dbReference>
<dbReference type="PANTHER" id="PTHR33446">
    <property type="entry name" value="PROTEIN TONB-RELATED"/>
    <property type="match status" value="1"/>
</dbReference>
<keyword evidence="11 13" id="KW-0472">Membrane</keyword>
<feature type="region of interest" description="Disordered" evidence="12">
    <location>
        <begin position="54"/>
        <end position="101"/>
    </location>
</feature>
<reference evidence="15 16" key="1">
    <citation type="journal article" date="2014" name="Antonie Van Leeuwenhoek">
        <title>Hyphomonas beringensis sp. nov. and Hyphomonas chukchiensis sp. nov., isolated from surface seawater of the Bering Sea and Chukchi Sea.</title>
        <authorList>
            <person name="Li C."/>
            <person name="Lai Q."/>
            <person name="Li G."/>
            <person name="Dong C."/>
            <person name="Wang J."/>
            <person name="Liao Y."/>
            <person name="Shao Z."/>
        </authorList>
    </citation>
    <scope>NUCLEOTIDE SEQUENCE [LARGE SCALE GENOMIC DNA]</scope>
    <source>
        <strain evidence="15 16">25B14_1</strain>
    </source>
</reference>
<dbReference type="InterPro" id="IPR006260">
    <property type="entry name" value="TonB/TolA_C"/>
</dbReference>
<evidence type="ECO:0000256" key="1">
    <source>
        <dbReference type="ARBA" id="ARBA00004383"/>
    </source>
</evidence>
<keyword evidence="7 13" id="KW-0812">Transmembrane</keyword>
<keyword evidence="6" id="KW-0997">Cell inner membrane</keyword>
<keyword evidence="8" id="KW-0677">Repeat</keyword>
<evidence type="ECO:0000313" key="15">
    <source>
        <dbReference type="EMBL" id="KCZ55507.1"/>
    </source>
</evidence>
<evidence type="ECO:0000256" key="3">
    <source>
        <dbReference type="ARBA" id="ARBA00022362"/>
    </source>
</evidence>
<dbReference type="Proteomes" id="UP000027037">
    <property type="component" value="Unassembled WGS sequence"/>
</dbReference>
<dbReference type="PATRIC" id="fig|1280946.3.peg.1260"/>
<organism evidence="15 16">
    <name type="scientific">Hyphomonas beringensis</name>
    <dbReference type="NCBI Taxonomy" id="1280946"/>
    <lineage>
        <taxon>Bacteria</taxon>
        <taxon>Pseudomonadati</taxon>
        <taxon>Pseudomonadota</taxon>
        <taxon>Alphaproteobacteria</taxon>
        <taxon>Hyphomonadales</taxon>
        <taxon>Hyphomonadaceae</taxon>
        <taxon>Hyphomonas</taxon>
    </lineage>
</organism>
<evidence type="ECO:0000256" key="7">
    <source>
        <dbReference type="ARBA" id="ARBA00022692"/>
    </source>
</evidence>
<evidence type="ECO:0000256" key="6">
    <source>
        <dbReference type="ARBA" id="ARBA00022519"/>
    </source>
</evidence>
<dbReference type="GO" id="GO:0031992">
    <property type="term" value="F:energy transducer activity"/>
    <property type="evidence" value="ECO:0007669"/>
    <property type="project" value="TreeGrafter"/>
</dbReference>
<proteinExistence type="inferred from homology"/>
<evidence type="ECO:0000256" key="4">
    <source>
        <dbReference type="ARBA" id="ARBA00022448"/>
    </source>
</evidence>
<dbReference type="AlphaFoldDB" id="A0A062UB26"/>
<comment type="caution">
    <text evidence="15">The sequence shown here is derived from an EMBL/GenBank/DDBJ whole genome shotgun (WGS) entry which is preliminary data.</text>
</comment>
<keyword evidence="5" id="KW-1003">Cell membrane</keyword>
<gene>
    <name evidence="15" type="ORF">HY29_12345</name>
</gene>
<name>A0A062UB26_9PROT</name>
<sequence length="208" mass="23214">MFNNPFLRLLVALGIAIPIVYLLFILMSALISVKEVKLDQSEQRVLTAITPQKQDAEMRVRQRSKPKRIDSAQKPPPPPKVSATKSQINLPTPRIEGAAPTDLNLGRMDSLAIDPVAISDRDAQPIRPPMPSYPQRAAERGIEGTCEVRFDVDTRGKPYNISANCSDNVFKREAERAVGRVEFAPKIIRGKAAERRNVVYPLEFKLSN</sequence>
<evidence type="ECO:0000256" key="5">
    <source>
        <dbReference type="ARBA" id="ARBA00022475"/>
    </source>
</evidence>
<dbReference type="NCBIfam" id="TIGR01352">
    <property type="entry name" value="tonB_Cterm"/>
    <property type="match status" value="1"/>
</dbReference>
<evidence type="ECO:0000313" key="16">
    <source>
        <dbReference type="Proteomes" id="UP000027037"/>
    </source>
</evidence>
<keyword evidence="16" id="KW-1185">Reference proteome</keyword>
<dbReference type="InterPro" id="IPR037682">
    <property type="entry name" value="TonB_C"/>
</dbReference>
<dbReference type="STRING" id="1280946.HY29_12345"/>
<evidence type="ECO:0000256" key="13">
    <source>
        <dbReference type="SAM" id="Phobius"/>
    </source>
</evidence>